<evidence type="ECO:0000256" key="4">
    <source>
        <dbReference type="SAM" id="SignalP"/>
    </source>
</evidence>
<dbReference type="Proteomes" id="UP001221757">
    <property type="component" value="Unassembled WGS sequence"/>
</dbReference>
<evidence type="ECO:0008006" key="7">
    <source>
        <dbReference type="Google" id="ProtNLM"/>
    </source>
</evidence>
<dbReference type="EMBL" id="JARKIE010000325">
    <property type="protein sequence ID" value="KAJ7654240.1"/>
    <property type="molecule type" value="Genomic_DNA"/>
</dbReference>
<comment type="caution">
    <text evidence="5">The sequence shown here is derived from an EMBL/GenBank/DDBJ whole genome shotgun (WGS) entry which is preliminary data.</text>
</comment>
<gene>
    <name evidence="5" type="ORF">B0H17DRAFT_1214449</name>
</gene>
<name>A0AAD7CNQ0_MYCRO</name>
<protein>
    <recommendedName>
        <fullName evidence="7">Oxidase ustYa</fullName>
    </recommendedName>
</protein>
<feature type="signal peptide" evidence="4">
    <location>
        <begin position="1"/>
        <end position="27"/>
    </location>
</feature>
<evidence type="ECO:0000256" key="3">
    <source>
        <dbReference type="ARBA" id="ARBA00035112"/>
    </source>
</evidence>
<feature type="chain" id="PRO_5041981019" description="Oxidase ustYa" evidence="4">
    <location>
        <begin position="28"/>
        <end position="212"/>
    </location>
</feature>
<evidence type="ECO:0000256" key="1">
    <source>
        <dbReference type="ARBA" id="ARBA00004685"/>
    </source>
</evidence>
<comment type="pathway">
    <text evidence="1">Mycotoxin biosynthesis.</text>
</comment>
<keyword evidence="6" id="KW-1185">Reference proteome</keyword>
<dbReference type="Pfam" id="PF11807">
    <property type="entry name" value="UstYa"/>
    <property type="match status" value="1"/>
</dbReference>
<evidence type="ECO:0000313" key="5">
    <source>
        <dbReference type="EMBL" id="KAJ7654240.1"/>
    </source>
</evidence>
<dbReference type="GO" id="GO:0043386">
    <property type="term" value="P:mycotoxin biosynthetic process"/>
    <property type="evidence" value="ECO:0007669"/>
    <property type="project" value="InterPro"/>
</dbReference>
<sequence length="212" mass="23741">MAPPTSSLLPLLAVLTAISTLLNVGLFHRVQEVTHGLSGTRRHNSDYSYVPGEIPGYFRPAAMTFEAPDSQYPLDDDHKWGSIVPPQRGFIRLGSEGKPWAVAMYHQLHCVNGIRFSYVAARDGLFKTEKARAGAFAHVNHCFDVLRQSLLCKSDTTLIPIGAANQTGAEVARRCRDWAQVREYIDSNHEFWRDVPYNMAPPANQTETSYHE</sequence>
<dbReference type="GO" id="GO:0016491">
    <property type="term" value="F:oxidoreductase activity"/>
    <property type="evidence" value="ECO:0007669"/>
    <property type="project" value="UniProtKB-KW"/>
</dbReference>
<dbReference type="PANTHER" id="PTHR33365">
    <property type="entry name" value="YALI0B05434P"/>
    <property type="match status" value="1"/>
</dbReference>
<organism evidence="5 6">
    <name type="scientific">Mycena rosella</name>
    <name type="common">Pink bonnet</name>
    <name type="synonym">Agaricus rosellus</name>
    <dbReference type="NCBI Taxonomy" id="1033263"/>
    <lineage>
        <taxon>Eukaryota</taxon>
        <taxon>Fungi</taxon>
        <taxon>Dikarya</taxon>
        <taxon>Basidiomycota</taxon>
        <taxon>Agaricomycotina</taxon>
        <taxon>Agaricomycetes</taxon>
        <taxon>Agaricomycetidae</taxon>
        <taxon>Agaricales</taxon>
        <taxon>Marasmiineae</taxon>
        <taxon>Mycenaceae</taxon>
        <taxon>Mycena</taxon>
    </lineage>
</organism>
<proteinExistence type="inferred from homology"/>
<dbReference type="PANTHER" id="PTHR33365:SF11">
    <property type="entry name" value="TAT PATHWAY SIGNAL SEQUENCE"/>
    <property type="match status" value="1"/>
</dbReference>
<evidence type="ECO:0000256" key="2">
    <source>
        <dbReference type="ARBA" id="ARBA00023002"/>
    </source>
</evidence>
<accession>A0AAD7CNQ0</accession>
<evidence type="ECO:0000313" key="6">
    <source>
        <dbReference type="Proteomes" id="UP001221757"/>
    </source>
</evidence>
<reference evidence="5" key="1">
    <citation type="submission" date="2023-03" db="EMBL/GenBank/DDBJ databases">
        <title>Massive genome expansion in bonnet fungi (Mycena s.s.) driven by repeated elements and novel gene families across ecological guilds.</title>
        <authorList>
            <consortium name="Lawrence Berkeley National Laboratory"/>
            <person name="Harder C.B."/>
            <person name="Miyauchi S."/>
            <person name="Viragh M."/>
            <person name="Kuo A."/>
            <person name="Thoen E."/>
            <person name="Andreopoulos B."/>
            <person name="Lu D."/>
            <person name="Skrede I."/>
            <person name="Drula E."/>
            <person name="Henrissat B."/>
            <person name="Morin E."/>
            <person name="Kohler A."/>
            <person name="Barry K."/>
            <person name="LaButti K."/>
            <person name="Morin E."/>
            <person name="Salamov A."/>
            <person name="Lipzen A."/>
            <person name="Mereny Z."/>
            <person name="Hegedus B."/>
            <person name="Baldrian P."/>
            <person name="Stursova M."/>
            <person name="Weitz H."/>
            <person name="Taylor A."/>
            <person name="Grigoriev I.V."/>
            <person name="Nagy L.G."/>
            <person name="Martin F."/>
            <person name="Kauserud H."/>
        </authorList>
    </citation>
    <scope>NUCLEOTIDE SEQUENCE</scope>
    <source>
        <strain evidence="5">CBHHK067</strain>
    </source>
</reference>
<keyword evidence="2" id="KW-0560">Oxidoreductase</keyword>
<keyword evidence="4" id="KW-0732">Signal</keyword>
<dbReference type="AlphaFoldDB" id="A0AAD7CNQ0"/>
<comment type="similarity">
    <text evidence="3">Belongs to the ustYa family.</text>
</comment>
<dbReference type="InterPro" id="IPR021765">
    <property type="entry name" value="UstYa-like"/>
</dbReference>